<feature type="compositionally biased region" description="Basic and acidic residues" evidence="1">
    <location>
        <begin position="674"/>
        <end position="694"/>
    </location>
</feature>
<dbReference type="EMBL" id="KN832980">
    <property type="protein sequence ID" value="KIM87052.1"/>
    <property type="molecule type" value="Genomic_DNA"/>
</dbReference>
<feature type="compositionally biased region" description="Basic and acidic residues" evidence="1">
    <location>
        <begin position="961"/>
        <end position="972"/>
    </location>
</feature>
<feature type="compositionally biased region" description="Polar residues" evidence="1">
    <location>
        <begin position="504"/>
        <end position="514"/>
    </location>
</feature>
<name>A0A0C3CBH2_PILCF</name>
<feature type="compositionally biased region" description="Basic and acidic residues" evidence="1">
    <location>
        <begin position="930"/>
        <end position="947"/>
    </location>
</feature>
<feature type="compositionally biased region" description="Low complexity" evidence="1">
    <location>
        <begin position="277"/>
        <end position="289"/>
    </location>
</feature>
<feature type="compositionally biased region" description="Low complexity" evidence="1">
    <location>
        <begin position="162"/>
        <end position="173"/>
    </location>
</feature>
<feature type="compositionally biased region" description="Polar residues" evidence="1">
    <location>
        <begin position="244"/>
        <end position="255"/>
    </location>
</feature>
<feature type="compositionally biased region" description="Low complexity" evidence="1">
    <location>
        <begin position="302"/>
        <end position="311"/>
    </location>
</feature>
<feature type="compositionally biased region" description="Polar residues" evidence="1">
    <location>
        <begin position="654"/>
        <end position="668"/>
    </location>
</feature>
<dbReference type="OrthoDB" id="2148418at2759"/>
<feature type="compositionally biased region" description="Pro residues" evidence="1">
    <location>
        <begin position="377"/>
        <end position="387"/>
    </location>
</feature>
<feature type="compositionally biased region" description="Basic residues" evidence="1">
    <location>
        <begin position="1033"/>
        <end position="1042"/>
    </location>
</feature>
<reference evidence="3" key="2">
    <citation type="submission" date="2015-01" db="EMBL/GenBank/DDBJ databases">
        <title>Evolutionary Origins and Diversification of the Mycorrhizal Mutualists.</title>
        <authorList>
            <consortium name="DOE Joint Genome Institute"/>
            <consortium name="Mycorrhizal Genomics Consortium"/>
            <person name="Kohler A."/>
            <person name="Kuo A."/>
            <person name="Nagy L.G."/>
            <person name="Floudas D."/>
            <person name="Copeland A."/>
            <person name="Barry K.W."/>
            <person name="Cichocki N."/>
            <person name="Veneault-Fourrey C."/>
            <person name="LaButti K."/>
            <person name="Lindquist E.A."/>
            <person name="Lipzen A."/>
            <person name="Lundell T."/>
            <person name="Morin E."/>
            <person name="Murat C."/>
            <person name="Riley R."/>
            <person name="Ohm R."/>
            <person name="Sun H."/>
            <person name="Tunlid A."/>
            <person name="Henrissat B."/>
            <person name="Grigoriev I.V."/>
            <person name="Hibbett D.S."/>
            <person name="Martin F."/>
        </authorList>
    </citation>
    <scope>NUCLEOTIDE SEQUENCE [LARGE SCALE GENOMIC DNA]</scope>
    <source>
        <strain evidence="3">F 1598</strain>
    </source>
</reference>
<keyword evidence="3" id="KW-1185">Reference proteome</keyword>
<feature type="compositionally biased region" description="Polar residues" evidence="1">
    <location>
        <begin position="695"/>
        <end position="714"/>
    </location>
</feature>
<feature type="compositionally biased region" description="Low complexity" evidence="1">
    <location>
        <begin position="21"/>
        <end position="34"/>
    </location>
</feature>
<sequence>MADIAQLGVAVDLTNINNTTPASSPASSSGSDSDVVNTASARVYFGPFQSPEKKLIRQIIHSDVSRRHTLNPGDDGSPQQRSARFPPVSASRDDTEANGNNSDYNDESDDDGEDVSHSRSGTPDNVRFPQDEPSSVLASRIIRAQDNPSPPPRARHIPSFASSPLKDSSLPSPIDHSVSPDDHITSNAEVAINYSTMFDRPTSPSPQPLNRLAVPPSLTLREASLSPPPDQVANTPQRELISFESFSTPTASPDPQDNAAAGPSSQPQMATTINYLSPSPRRPISPIRIQCDITDTRPESPSPMRRSPRLSPAEDLPTVDGQVPSPYERPTRPEPRTPTSLSPSPALKDQLEAPQPRTPRRSPRRSVTPQSLKPEPVGSPPPVPPLPAGTATFSSFQPQFETPLAIGAARSLVEPPSGAQTRKKRWKGKEKAASPGAEAVNDSQEERSRSGSVDSEIKVDQSEEKEERKGKRRQEQAREKEERMHRELGSLSPESANVLAQLYPSIQATMTPNGSPVKEQEPKGTDATEVAPQESNTSIFPPHLSALLASVQRPPPGSPVRFASPSAGRPSPTKLIPNLDLEDPTRTPARRIPIRQAIAQGTASAQMLAHTKSYLRPNDNSGLEASLRSPLFSRALDDPLRSPAKRIPISEVFSSAKNMGSSATNGLQTPVRGISRERSGSAEPRSRNGRERSGSTEPQTQQPIDLPRSSTSFRPASKLPFPLVAAQPSEHDRPTSIPEENEGMLSPGAPTPPECDTTVLPPTSSPAKSGSKQPSSSRIPRIGSKPYTRPTTSVKDQESKLPTGGRRAIGDPKVVAGTTKLSNSVRLVKSGSASGSSSDDMNIAPGSSARAKGFRDTPASTNLKRKRGEKTSPSQARPVVLIRQVIPGMLGPKYAPSTPPAALPSTKDLGSTQVEVSPVKKAQRPITMRRVVDRLPEKNAARDRVEQEADAPDIVDEEMGDTARKHDRDEHATIMMAKKSSQVTKKEAAMLSSSPILPEEASVPSQDTADSTVPEHHTSGSSPLEDDTEFSTKVRRTTRARRQTPLNDVFTAPRPLQPRRKTPSSNRSDSDGFSGLSSVALKALTSSNTARNQLNFVSLATEVIRKDGCRPESPIMKVRTISQREAEEKSKGRSERAHRRARRSDDGLSDTDGFSSDRGDSSIVEGEGQWDEDDEDEEVRPYKHRRGPGDDEDYETPAKPERTLKRPRLGEEKEESQEEIQEKKRVKWDRGLYSEIYLDEIEIKPKKRPKEDIVKKGCLAPTAKALRLDTLGNIINADSPLTDLVHENIVVKKFVYDNDVEPEVPIVKTTRSRSKKVRS</sequence>
<feature type="region of interest" description="Disordered" evidence="1">
    <location>
        <begin position="14"/>
        <end position="34"/>
    </location>
</feature>
<feature type="compositionally biased region" description="Basic and acidic residues" evidence="1">
    <location>
        <begin position="1122"/>
        <end position="1135"/>
    </location>
</feature>
<feature type="region of interest" description="Disordered" evidence="1">
    <location>
        <begin position="64"/>
        <end position="185"/>
    </location>
</feature>
<feature type="compositionally biased region" description="Acidic residues" evidence="1">
    <location>
        <begin position="1168"/>
        <end position="1178"/>
    </location>
</feature>
<feature type="compositionally biased region" description="Acidic residues" evidence="1">
    <location>
        <begin position="104"/>
        <end position="113"/>
    </location>
</feature>
<feature type="compositionally biased region" description="Basic and acidic residues" evidence="1">
    <location>
        <begin position="1196"/>
        <end position="1211"/>
    </location>
</feature>
<protein>
    <submittedName>
        <fullName evidence="2">Uncharacterized protein</fullName>
    </submittedName>
</protein>
<dbReference type="InParanoid" id="A0A0C3CBH2"/>
<feature type="compositionally biased region" description="Acidic residues" evidence="1">
    <location>
        <begin position="948"/>
        <end position="960"/>
    </location>
</feature>
<gene>
    <name evidence="2" type="ORF">PILCRDRAFT_815506</name>
</gene>
<reference evidence="2 3" key="1">
    <citation type="submission" date="2014-04" db="EMBL/GenBank/DDBJ databases">
        <authorList>
            <consortium name="DOE Joint Genome Institute"/>
            <person name="Kuo A."/>
            <person name="Tarkka M."/>
            <person name="Buscot F."/>
            <person name="Kohler A."/>
            <person name="Nagy L.G."/>
            <person name="Floudas D."/>
            <person name="Copeland A."/>
            <person name="Barry K.W."/>
            <person name="Cichocki N."/>
            <person name="Veneault-Fourrey C."/>
            <person name="LaButti K."/>
            <person name="Lindquist E.A."/>
            <person name="Lipzen A."/>
            <person name="Lundell T."/>
            <person name="Morin E."/>
            <person name="Murat C."/>
            <person name="Sun H."/>
            <person name="Tunlid A."/>
            <person name="Henrissat B."/>
            <person name="Grigoriev I.V."/>
            <person name="Hibbett D.S."/>
            <person name="Martin F."/>
            <person name="Nordberg H.P."/>
            <person name="Cantor M.N."/>
            <person name="Hua S.X."/>
        </authorList>
    </citation>
    <scope>NUCLEOTIDE SEQUENCE [LARGE SCALE GENOMIC DNA]</scope>
    <source>
        <strain evidence="2 3">F 1598</strain>
    </source>
</reference>
<feature type="region of interest" description="Disordered" evidence="1">
    <location>
        <begin position="654"/>
        <end position="1075"/>
    </location>
</feature>
<evidence type="ECO:0000313" key="2">
    <source>
        <dbReference type="EMBL" id="KIM87052.1"/>
    </source>
</evidence>
<feature type="compositionally biased region" description="Basic and acidic residues" evidence="1">
    <location>
        <begin position="444"/>
        <end position="488"/>
    </location>
</feature>
<dbReference type="Proteomes" id="UP000054166">
    <property type="component" value="Unassembled WGS sequence"/>
</dbReference>
<feature type="region of interest" description="Disordered" evidence="1">
    <location>
        <begin position="1102"/>
        <end position="1224"/>
    </location>
</feature>
<feature type="compositionally biased region" description="Polar residues" evidence="1">
    <location>
        <begin position="760"/>
        <end position="778"/>
    </location>
</feature>
<organism evidence="2 3">
    <name type="scientific">Piloderma croceum (strain F 1598)</name>
    <dbReference type="NCBI Taxonomy" id="765440"/>
    <lineage>
        <taxon>Eukaryota</taxon>
        <taxon>Fungi</taxon>
        <taxon>Dikarya</taxon>
        <taxon>Basidiomycota</taxon>
        <taxon>Agaricomycotina</taxon>
        <taxon>Agaricomycetes</taxon>
        <taxon>Agaricomycetidae</taxon>
        <taxon>Atheliales</taxon>
        <taxon>Atheliaceae</taxon>
        <taxon>Piloderma</taxon>
    </lineage>
</organism>
<feature type="compositionally biased region" description="Polar residues" evidence="1">
    <location>
        <begin position="263"/>
        <end position="276"/>
    </location>
</feature>
<accession>A0A0C3CBH2</accession>
<evidence type="ECO:0000313" key="3">
    <source>
        <dbReference type="Proteomes" id="UP000054166"/>
    </source>
</evidence>
<dbReference type="HOGENOM" id="CLU_261535_0_0_1"/>
<proteinExistence type="predicted"/>
<evidence type="ECO:0000256" key="1">
    <source>
        <dbReference type="SAM" id="MobiDB-lite"/>
    </source>
</evidence>
<feature type="region of interest" description="Disordered" evidence="1">
    <location>
        <begin position="197"/>
        <end position="588"/>
    </location>
</feature>
<dbReference type="STRING" id="765440.A0A0C3CBH2"/>
<feature type="compositionally biased region" description="Low complexity" evidence="1">
    <location>
        <begin position="365"/>
        <end position="376"/>
    </location>
</feature>